<keyword evidence="3" id="KW-1185">Reference proteome</keyword>
<organism evidence="2 3">
    <name type="scientific">Pandoraea apista</name>
    <dbReference type="NCBI Taxonomy" id="93218"/>
    <lineage>
        <taxon>Bacteria</taxon>
        <taxon>Pseudomonadati</taxon>
        <taxon>Pseudomonadota</taxon>
        <taxon>Betaproteobacteria</taxon>
        <taxon>Burkholderiales</taxon>
        <taxon>Burkholderiaceae</taxon>
        <taxon>Pandoraea</taxon>
    </lineage>
</organism>
<evidence type="ECO:0000256" key="1">
    <source>
        <dbReference type="SAM" id="Phobius"/>
    </source>
</evidence>
<protein>
    <submittedName>
        <fullName evidence="2">Uncharacterized protein</fullName>
    </submittedName>
</protein>
<comment type="caution">
    <text evidence="2">The sequence shown here is derived from an EMBL/GenBank/DDBJ whole genome shotgun (WGS) entry which is preliminary data.</text>
</comment>
<proteinExistence type="predicted"/>
<keyword evidence="1" id="KW-0812">Transmembrane</keyword>
<accession>A0ABX9ZHJ8</accession>
<evidence type="ECO:0000313" key="2">
    <source>
        <dbReference type="EMBL" id="RSK73743.1"/>
    </source>
</evidence>
<sequence length="178" mass="20346">MYLLVPIALCLLFGFRVIWGLLDRPWVARSPFRIVVVGLLTCLFGFVTQDQIHRIEILTGGPLANVPQLLVDRSTLLLINRFVEVVVYAAGAGIIASAMFLRSQLCFEGEKKRQVQRLLRATEAIRCIERDLKFAEVDSQIYGGNAEARQNFLSEQLMRREDAKEEARRRLQEMGEQH</sequence>
<dbReference type="RefSeq" id="WP_124988730.1">
    <property type="nucleotide sequence ID" value="NZ_PYYA01000060.1"/>
</dbReference>
<dbReference type="EMBL" id="RWHX01000093">
    <property type="protein sequence ID" value="RSK73743.1"/>
    <property type="molecule type" value="Genomic_DNA"/>
</dbReference>
<feature type="transmembrane region" description="Helical" evidence="1">
    <location>
        <begin position="30"/>
        <end position="48"/>
    </location>
</feature>
<name>A0ABX9ZHJ8_9BURK</name>
<evidence type="ECO:0000313" key="3">
    <source>
        <dbReference type="Proteomes" id="UP000270216"/>
    </source>
</evidence>
<dbReference type="Proteomes" id="UP000270216">
    <property type="component" value="Unassembled WGS sequence"/>
</dbReference>
<gene>
    <name evidence="2" type="ORF">EJE83_25305</name>
</gene>
<reference evidence="2 3" key="1">
    <citation type="submission" date="2018-12" db="EMBL/GenBank/DDBJ databases">
        <title>Whole genome sequence of a Pandoraea apista isolate from a patient with cystic fibrosis.</title>
        <authorList>
            <person name="Kenna D.T."/>
            <person name="Turton J.F."/>
        </authorList>
    </citation>
    <scope>NUCLEOTIDE SEQUENCE [LARGE SCALE GENOMIC DNA]</scope>
    <source>
        <strain evidence="2 3">Pa13324</strain>
    </source>
</reference>
<feature type="transmembrane region" description="Helical" evidence="1">
    <location>
        <begin position="82"/>
        <end position="101"/>
    </location>
</feature>
<keyword evidence="1" id="KW-1133">Transmembrane helix</keyword>
<keyword evidence="1" id="KW-0472">Membrane</keyword>